<keyword evidence="5" id="KW-1185">Reference proteome</keyword>
<feature type="domain" description="Flavodoxin-like fold" evidence="3">
    <location>
        <begin position="8"/>
        <end position="210"/>
    </location>
</feature>
<gene>
    <name evidence="4" type="ORF">CLV41_11646</name>
</gene>
<dbReference type="GO" id="GO:0003955">
    <property type="term" value="F:NAD(P)H dehydrogenase (quinone) activity"/>
    <property type="evidence" value="ECO:0007669"/>
    <property type="project" value="TreeGrafter"/>
</dbReference>
<dbReference type="InterPro" id="IPR029039">
    <property type="entry name" value="Flavoprotein-like_sf"/>
</dbReference>
<dbReference type="Gene3D" id="3.40.50.360">
    <property type="match status" value="1"/>
</dbReference>
<dbReference type="Proteomes" id="UP000236959">
    <property type="component" value="Unassembled WGS sequence"/>
</dbReference>
<proteinExistence type="inferred from homology"/>
<dbReference type="InterPro" id="IPR051545">
    <property type="entry name" value="NAD(P)H_dehydrogenase_qn"/>
</dbReference>
<reference evidence="4 5" key="1">
    <citation type="submission" date="2018-01" db="EMBL/GenBank/DDBJ databases">
        <title>Genomic Encyclopedia of Archaeal and Bacterial Type Strains, Phase II (KMG-II): from individual species to whole genera.</title>
        <authorList>
            <person name="Goeker M."/>
        </authorList>
    </citation>
    <scope>NUCLEOTIDE SEQUENCE [LARGE SCALE GENOMIC DNA]</scope>
    <source>
        <strain evidence="4 5">DSM 17023</strain>
    </source>
</reference>
<dbReference type="GO" id="GO:0005829">
    <property type="term" value="C:cytosol"/>
    <property type="evidence" value="ECO:0007669"/>
    <property type="project" value="TreeGrafter"/>
</dbReference>
<dbReference type="SUPFAM" id="SSF52218">
    <property type="entry name" value="Flavoproteins"/>
    <property type="match status" value="1"/>
</dbReference>
<dbReference type="PANTHER" id="PTHR10204:SF34">
    <property type="entry name" value="NAD(P)H DEHYDROGENASE [QUINONE] 1 ISOFORM 1"/>
    <property type="match status" value="1"/>
</dbReference>
<sequence>MRMKSVTTTLIVLVHPAPTSFNAAWAEATEEACLSLGDEVLRSDLYAMGFNPAEGPAHYPPASVTDPYDVLKTQEAAAKAGRLPADVQCEIDKVRSADRIILHFPVWWFAPPAMLKGWCERVLVNGGMHDTDNRFDAGLFRGKTVLFCATTGSRAAESAHNGKEGDIQMLLWPLAYTFRYLGFDVLRPRLIHGVHGYHKGAAKQTLEQRLQDELKAHRQIIADYENLPGVPFNADDAFEAGCLRADAPSHSLFIRHEP</sequence>
<comment type="caution">
    <text evidence="4">The sequence shown here is derived from an EMBL/GenBank/DDBJ whole genome shotgun (WGS) entry which is preliminary data.</text>
</comment>
<dbReference type="PANTHER" id="PTHR10204">
    <property type="entry name" value="NAD P H OXIDOREDUCTASE-RELATED"/>
    <property type="match status" value="1"/>
</dbReference>
<protein>
    <submittedName>
        <fullName evidence="4">NAD(P)H dehydrogenase (Quinone)</fullName>
    </submittedName>
</protein>
<evidence type="ECO:0000256" key="1">
    <source>
        <dbReference type="ARBA" id="ARBA00006252"/>
    </source>
</evidence>
<dbReference type="InterPro" id="IPR003680">
    <property type="entry name" value="Flavodoxin_fold"/>
</dbReference>
<evidence type="ECO:0000313" key="4">
    <source>
        <dbReference type="EMBL" id="POF28195.1"/>
    </source>
</evidence>
<organism evidence="4 5">
    <name type="scientific">Roseibium marinum</name>
    <dbReference type="NCBI Taxonomy" id="281252"/>
    <lineage>
        <taxon>Bacteria</taxon>
        <taxon>Pseudomonadati</taxon>
        <taxon>Pseudomonadota</taxon>
        <taxon>Alphaproteobacteria</taxon>
        <taxon>Hyphomicrobiales</taxon>
        <taxon>Stappiaceae</taxon>
        <taxon>Roseibium</taxon>
    </lineage>
</organism>
<comment type="similarity">
    <text evidence="1">Belongs to the NAD(P)H dehydrogenase (quinone) family.</text>
</comment>
<evidence type="ECO:0000256" key="2">
    <source>
        <dbReference type="ARBA" id="ARBA00023002"/>
    </source>
</evidence>
<accession>A0A2S3UKJ1</accession>
<evidence type="ECO:0000313" key="5">
    <source>
        <dbReference type="Proteomes" id="UP000236959"/>
    </source>
</evidence>
<name>A0A2S3UKJ1_9HYPH</name>
<evidence type="ECO:0000259" key="3">
    <source>
        <dbReference type="Pfam" id="PF02525"/>
    </source>
</evidence>
<dbReference type="EMBL" id="PPCN01000016">
    <property type="protein sequence ID" value="POF28195.1"/>
    <property type="molecule type" value="Genomic_DNA"/>
</dbReference>
<dbReference type="AlphaFoldDB" id="A0A2S3UKJ1"/>
<keyword evidence="2" id="KW-0560">Oxidoreductase</keyword>
<dbReference type="Pfam" id="PF02525">
    <property type="entry name" value="Flavodoxin_2"/>
    <property type="match status" value="1"/>
</dbReference>